<dbReference type="GO" id="GO:0006515">
    <property type="term" value="P:protein quality control for misfolded or incompletely synthesized proteins"/>
    <property type="evidence" value="ECO:0007669"/>
    <property type="project" value="TreeGrafter"/>
</dbReference>
<dbReference type="InterPro" id="IPR046574">
    <property type="entry name" value="DUF6634"/>
</dbReference>
<dbReference type="Pfam" id="PF20339">
    <property type="entry name" value="DUF6634"/>
    <property type="match status" value="1"/>
</dbReference>
<dbReference type="SUPFAM" id="SSF52540">
    <property type="entry name" value="P-loop containing nucleoside triphosphate hydrolases"/>
    <property type="match status" value="1"/>
</dbReference>
<name>A1B1T0_PARDP</name>
<dbReference type="eggNOG" id="COG0466">
    <property type="taxonomic scope" value="Bacteria"/>
</dbReference>
<organism evidence="3 4">
    <name type="scientific">Paracoccus denitrificans (strain Pd 1222)</name>
    <dbReference type="NCBI Taxonomy" id="318586"/>
    <lineage>
        <taxon>Bacteria</taxon>
        <taxon>Pseudomonadati</taxon>
        <taxon>Pseudomonadota</taxon>
        <taxon>Alphaproteobacteria</taxon>
        <taxon>Rhodobacterales</taxon>
        <taxon>Paracoccaceae</taxon>
        <taxon>Paracoccus</taxon>
    </lineage>
</organism>
<feature type="domain" description="ATPase AAA-type core" evidence="2">
    <location>
        <begin position="36"/>
        <end position="177"/>
    </location>
</feature>
<evidence type="ECO:0000313" key="4">
    <source>
        <dbReference type="Proteomes" id="UP000000361"/>
    </source>
</evidence>
<dbReference type="AlphaFoldDB" id="A1B1T0"/>
<keyword evidence="4" id="KW-1185">Reference proteome</keyword>
<keyword evidence="3" id="KW-0645">Protease</keyword>
<dbReference type="InterPro" id="IPR027065">
    <property type="entry name" value="Lon_Prtase"/>
</dbReference>
<dbReference type="PANTHER" id="PTHR43718:SF2">
    <property type="entry name" value="LON PROTEASE HOMOLOG, MITOCHONDRIAL"/>
    <property type="match status" value="1"/>
</dbReference>
<accession>A1B1T0</accession>
<dbReference type="GO" id="GO:0005524">
    <property type="term" value="F:ATP binding"/>
    <property type="evidence" value="ECO:0007669"/>
    <property type="project" value="InterPro"/>
</dbReference>
<feature type="region of interest" description="Disordered" evidence="1">
    <location>
        <begin position="200"/>
        <end position="228"/>
    </location>
</feature>
<dbReference type="GO" id="GO:0016887">
    <property type="term" value="F:ATP hydrolysis activity"/>
    <property type="evidence" value="ECO:0007669"/>
    <property type="project" value="InterPro"/>
</dbReference>
<dbReference type="KEGG" id="pde:Pden_1373"/>
<dbReference type="GO" id="GO:0004252">
    <property type="term" value="F:serine-type endopeptidase activity"/>
    <property type="evidence" value="ECO:0007669"/>
    <property type="project" value="InterPro"/>
</dbReference>
<protein>
    <submittedName>
        <fullName evidence="3">ATP-dependent Lon protease</fullName>
    </submittedName>
</protein>
<dbReference type="EMBL" id="CP000489">
    <property type="protein sequence ID" value="ABL69474.1"/>
    <property type="molecule type" value="Genomic_DNA"/>
</dbReference>
<dbReference type="Pfam" id="PF00004">
    <property type="entry name" value="AAA"/>
    <property type="match status" value="1"/>
</dbReference>
<keyword evidence="3" id="KW-0378">Hydrolase</keyword>
<dbReference type="Proteomes" id="UP000000361">
    <property type="component" value="Chromosome 1"/>
</dbReference>
<evidence type="ECO:0000256" key="1">
    <source>
        <dbReference type="SAM" id="MobiDB-lite"/>
    </source>
</evidence>
<dbReference type="InterPro" id="IPR027417">
    <property type="entry name" value="P-loop_NTPase"/>
</dbReference>
<sequence length="433" mass="46766">MHEDMPSMAPATEVIWRAMRRSVRDGAPGLRIPPLLLDSPPGIGKSYWSRRLGALLATSTTVIEATGENASFGIVGSQRGWGGSHPGRLIETVLQSRIANPVMVVDEVEKAGRATSTNGHAFGLAEALPPLLEPLTAQRWSCPYYQVKFDMSWVIWVLTSNDFRLLPEPLLSRCPPIRLCHLTLAELLAFVRREGAKRALSEASGGDLRDPLPSLPATASPQPADRLPHAATCRRSRTGADAPLSRPIRFSYLPESNTPAASPQPPPSCHRNGETIMKLSPQDRAWFDKVLSAIAAAEAGPSGADLAQAPVLSDWKEAISPDGHIMLWGKVTDHPLLGNASIHTSQLIAIDPEAGWARTASRWYRLGRSIDALEAELADSMNGKAKLAGSFQFALPGFANINDPELLQKLLATYIARVRGIDAADRSASGKEE</sequence>
<dbReference type="EnsemblBacteria" id="ABL69474">
    <property type="protein sequence ID" value="ABL69474"/>
    <property type="gene ID" value="Pden_1373"/>
</dbReference>
<reference evidence="4" key="1">
    <citation type="submission" date="2006-12" db="EMBL/GenBank/DDBJ databases">
        <title>Complete sequence of chromosome 1 of Paracoccus denitrificans PD1222.</title>
        <authorList>
            <person name="Copeland A."/>
            <person name="Lucas S."/>
            <person name="Lapidus A."/>
            <person name="Barry K."/>
            <person name="Detter J.C."/>
            <person name="Glavina del Rio T."/>
            <person name="Hammon N."/>
            <person name="Israni S."/>
            <person name="Dalin E."/>
            <person name="Tice H."/>
            <person name="Pitluck S."/>
            <person name="Munk A.C."/>
            <person name="Brettin T."/>
            <person name="Bruce D."/>
            <person name="Han C."/>
            <person name="Tapia R."/>
            <person name="Gilna P."/>
            <person name="Schmutz J."/>
            <person name="Larimer F."/>
            <person name="Land M."/>
            <person name="Hauser L."/>
            <person name="Kyrpides N."/>
            <person name="Lykidis A."/>
            <person name="Spiro S."/>
            <person name="Richardson D.J."/>
            <person name="Moir J.W.B."/>
            <person name="Ferguson S.J."/>
            <person name="van Spanning R.J.M."/>
            <person name="Richardson P."/>
        </authorList>
    </citation>
    <scope>NUCLEOTIDE SEQUENCE [LARGE SCALE GENOMIC DNA]</scope>
    <source>
        <strain evidence="4">Pd 1222</strain>
    </source>
</reference>
<dbReference type="GO" id="GO:0004176">
    <property type="term" value="F:ATP-dependent peptidase activity"/>
    <property type="evidence" value="ECO:0007669"/>
    <property type="project" value="InterPro"/>
</dbReference>
<dbReference type="InterPro" id="IPR003959">
    <property type="entry name" value="ATPase_AAA_core"/>
</dbReference>
<evidence type="ECO:0000259" key="2">
    <source>
        <dbReference type="Pfam" id="PF00004"/>
    </source>
</evidence>
<dbReference type="Gene3D" id="3.40.50.300">
    <property type="entry name" value="P-loop containing nucleotide triphosphate hydrolases"/>
    <property type="match status" value="1"/>
</dbReference>
<dbReference type="HOGENOM" id="CLU_632893_0_0_5"/>
<gene>
    <name evidence="3" type="ordered locus">Pden_1373</name>
</gene>
<evidence type="ECO:0000313" key="3">
    <source>
        <dbReference type="EMBL" id="ABL69474.1"/>
    </source>
</evidence>
<feature type="region of interest" description="Disordered" evidence="1">
    <location>
        <begin position="253"/>
        <end position="273"/>
    </location>
</feature>
<proteinExistence type="predicted"/>
<dbReference type="STRING" id="318586.Pden_1373"/>
<dbReference type="PANTHER" id="PTHR43718">
    <property type="entry name" value="LON PROTEASE"/>
    <property type="match status" value="1"/>
</dbReference>